<evidence type="ECO:0000313" key="2">
    <source>
        <dbReference type="EMBL" id="TFV80787.1"/>
    </source>
</evidence>
<dbReference type="AlphaFoldDB" id="A0A4Y9PM53"/>
<dbReference type="SUPFAM" id="SSF48452">
    <property type="entry name" value="TPR-like"/>
    <property type="match status" value="1"/>
</dbReference>
<dbReference type="InterPro" id="IPR019734">
    <property type="entry name" value="TPR_rpt"/>
</dbReference>
<dbReference type="EMBL" id="SPQS01000001">
    <property type="protein sequence ID" value="TFV80787.1"/>
    <property type="molecule type" value="Genomic_DNA"/>
</dbReference>
<proteinExistence type="predicted"/>
<keyword evidence="2" id="KW-0645">Protease</keyword>
<evidence type="ECO:0000256" key="1">
    <source>
        <dbReference type="SAM" id="SignalP"/>
    </source>
</evidence>
<protein>
    <submittedName>
        <fullName evidence="2">TIGR02281 family clan AA aspartic protease</fullName>
    </submittedName>
</protein>
<dbReference type="GO" id="GO:0006508">
    <property type="term" value="P:proteolysis"/>
    <property type="evidence" value="ECO:0007669"/>
    <property type="project" value="UniProtKB-KW"/>
</dbReference>
<dbReference type="InterPro" id="IPR011990">
    <property type="entry name" value="TPR-like_helical_dom_sf"/>
</dbReference>
<dbReference type="RefSeq" id="WP_135162079.1">
    <property type="nucleotide sequence ID" value="NZ_SPQS01000001.1"/>
</dbReference>
<name>A0A4Y9PM53_9BRAD</name>
<dbReference type="Gene3D" id="2.40.70.10">
    <property type="entry name" value="Acid Proteases"/>
    <property type="match status" value="1"/>
</dbReference>
<feature type="signal peptide" evidence="1">
    <location>
        <begin position="1"/>
        <end position="21"/>
    </location>
</feature>
<keyword evidence="2" id="KW-0378">Hydrolase</keyword>
<keyword evidence="1" id="KW-0732">Signal</keyword>
<dbReference type="SMART" id="SM00028">
    <property type="entry name" value="TPR"/>
    <property type="match status" value="2"/>
</dbReference>
<dbReference type="GO" id="GO:0004190">
    <property type="term" value="F:aspartic-type endopeptidase activity"/>
    <property type="evidence" value="ECO:0007669"/>
    <property type="project" value="InterPro"/>
</dbReference>
<sequence>MFRLFWLASCLLAAVSGDARAGYLDENPDEVFASVYERIGALPVAAARDPFVWLRLEELKREPCDQKSISDLALMLDKLGYRRQAADGLYKFVMNCGAPITALHRSIDIYLKLTDYPRAVEVADEFIRRAPTNHNAHYLRGVALEGLKDYHRALADYSDAIELYGADKKSIASRVFLRMAGAYAALNKFCEATAPITLWVALDPATRDTSQTRKIIADYESQGHCATSTGFRKESFPLRGQKDVVTVKVAINGVSGLFILDTGASYVSVKSTFASRAKIPDAGTSEITLMTANGQSKARLSRADKVALGKLEATNVPVAIQSTDGKNYGAGVDGLLGMSFLSRFEVQMAGGSIEIRTRQPRK</sequence>
<dbReference type="CDD" id="cd05483">
    <property type="entry name" value="retropepsin_like_bacteria"/>
    <property type="match status" value="1"/>
</dbReference>
<dbReference type="Gene3D" id="1.25.40.10">
    <property type="entry name" value="Tetratricopeptide repeat domain"/>
    <property type="match status" value="1"/>
</dbReference>
<dbReference type="PROSITE" id="PS00141">
    <property type="entry name" value="ASP_PROTEASE"/>
    <property type="match status" value="1"/>
</dbReference>
<dbReference type="InterPro" id="IPR021109">
    <property type="entry name" value="Peptidase_aspartic_dom_sf"/>
</dbReference>
<reference evidence="2 3" key="1">
    <citation type="submission" date="2019-03" db="EMBL/GenBank/DDBJ databases">
        <title>Bradyrhizobium strains diversity.</title>
        <authorList>
            <person name="Urquiaga M.C.O."/>
            <person name="Hungria M."/>
            <person name="Delamuta J.R.M."/>
            <person name="Klepa M.S."/>
        </authorList>
    </citation>
    <scope>NUCLEOTIDE SEQUENCE [LARGE SCALE GENOMIC DNA]</scope>
    <source>
        <strain evidence="2 3">CNPSo 3426</strain>
    </source>
</reference>
<organism evidence="2 3">
    <name type="scientific">Bradyrhizobium frederickii</name>
    <dbReference type="NCBI Taxonomy" id="2560054"/>
    <lineage>
        <taxon>Bacteria</taxon>
        <taxon>Pseudomonadati</taxon>
        <taxon>Pseudomonadota</taxon>
        <taxon>Alphaproteobacteria</taxon>
        <taxon>Hyphomicrobiales</taxon>
        <taxon>Nitrobacteraceae</taxon>
        <taxon>Bradyrhizobium</taxon>
    </lineage>
</organism>
<dbReference type="InterPro" id="IPR034122">
    <property type="entry name" value="Retropepsin-like_bacterial"/>
</dbReference>
<gene>
    <name evidence="2" type="ORF">E4K64_02565</name>
</gene>
<dbReference type="InterPro" id="IPR001969">
    <property type="entry name" value="Aspartic_peptidase_AS"/>
</dbReference>
<dbReference type="SUPFAM" id="SSF50630">
    <property type="entry name" value="Acid proteases"/>
    <property type="match status" value="1"/>
</dbReference>
<feature type="chain" id="PRO_5021399769" evidence="1">
    <location>
        <begin position="22"/>
        <end position="362"/>
    </location>
</feature>
<dbReference type="Proteomes" id="UP000297700">
    <property type="component" value="Unassembled WGS sequence"/>
</dbReference>
<dbReference type="Pfam" id="PF13650">
    <property type="entry name" value="Asp_protease_2"/>
    <property type="match status" value="1"/>
</dbReference>
<accession>A0A4Y9PM53</accession>
<evidence type="ECO:0000313" key="3">
    <source>
        <dbReference type="Proteomes" id="UP000297700"/>
    </source>
</evidence>
<comment type="caution">
    <text evidence="2">The sequence shown here is derived from an EMBL/GenBank/DDBJ whole genome shotgun (WGS) entry which is preliminary data.</text>
</comment>